<dbReference type="Gene3D" id="3.40.50.1980">
    <property type="entry name" value="Nitrogenase molybdenum iron protein domain"/>
    <property type="match status" value="1"/>
</dbReference>
<evidence type="ECO:0000256" key="2">
    <source>
        <dbReference type="ARBA" id="ARBA00008814"/>
    </source>
</evidence>
<keyword evidence="4 5" id="KW-0732">Signal</keyword>
<dbReference type="InterPro" id="IPR002491">
    <property type="entry name" value="ABC_transptr_periplasmic_BD"/>
</dbReference>
<evidence type="ECO:0000256" key="3">
    <source>
        <dbReference type="ARBA" id="ARBA00022448"/>
    </source>
</evidence>
<evidence type="ECO:0000313" key="8">
    <source>
        <dbReference type="Proteomes" id="UP000321040"/>
    </source>
</evidence>
<evidence type="ECO:0000256" key="4">
    <source>
        <dbReference type="ARBA" id="ARBA00022729"/>
    </source>
</evidence>
<dbReference type="EMBL" id="BKAQ01000013">
    <property type="protein sequence ID" value="GEP82503.1"/>
    <property type="molecule type" value="Genomic_DNA"/>
</dbReference>
<dbReference type="PANTHER" id="PTHR30532:SF26">
    <property type="entry name" value="IRON(3+)-HYDROXAMATE-BINDING PROTEIN FHUD"/>
    <property type="match status" value="1"/>
</dbReference>
<dbReference type="PANTHER" id="PTHR30532">
    <property type="entry name" value="IRON III DICITRATE-BINDING PERIPLASMIC PROTEIN"/>
    <property type="match status" value="1"/>
</dbReference>
<dbReference type="InterPro" id="IPR051313">
    <property type="entry name" value="Bact_iron-sidero_bind"/>
</dbReference>
<comment type="similarity">
    <text evidence="2">Belongs to the bacterial solute-binding protein 8 family.</text>
</comment>
<evidence type="ECO:0000256" key="1">
    <source>
        <dbReference type="ARBA" id="ARBA00004196"/>
    </source>
</evidence>
<dbReference type="Proteomes" id="UP000321040">
    <property type="component" value="Unassembled WGS sequence"/>
</dbReference>
<accession>A0ABQ0XM49</accession>
<name>A0ABQ0XM49_9STAP</name>
<organism evidence="7 8">
    <name type="scientific">Staphylococcus kloosii</name>
    <dbReference type="NCBI Taxonomy" id="29384"/>
    <lineage>
        <taxon>Bacteria</taxon>
        <taxon>Bacillati</taxon>
        <taxon>Bacillota</taxon>
        <taxon>Bacilli</taxon>
        <taxon>Bacillales</taxon>
        <taxon>Staphylococcaceae</taxon>
        <taxon>Staphylococcus</taxon>
    </lineage>
</organism>
<evidence type="ECO:0000256" key="5">
    <source>
        <dbReference type="SAM" id="SignalP"/>
    </source>
</evidence>
<keyword evidence="3" id="KW-0813">Transport</keyword>
<reference evidence="7 8" key="1">
    <citation type="submission" date="2019-07" db="EMBL/GenBank/DDBJ databases">
        <title>Whole genome shotgun sequence of Staphylococcus kloosii NBRC 109624.</title>
        <authorList>
            <person name="Hosoyama A."/>
            <person name="Uohara A."/>
            <person name="Ohji S."/>
            <person name="Ichikawa N."/>
        </authorList>
    </citation>
    <scope>NUCLEOTIDE SEQUENCE [LARGE SCALE GENOMIC DNA]</scope>
    <source>
        <strain evidence="7 8">NBRC 109624</strain>
    </source>
</reference>
<proteinExistence type="inferred from homology"/>
<sequence>MKKLLLPLIALVLILAACGNKKDSDDKSKKEATKSYTLDSGKKIDIPKDPKRIAAVAPTYAPGLKYLGANLVAVSNQVDQSSVIKDKFKGVTRIGDNDVEKVAKEKPDLIIVYSTDKNIKRLHQL</sequence>
<dbReference type="PROSITE" id="PS50983">
    <property type="entry name" value="FE_B12_PBP"/>
    <property type="match status" value="1"/>
</dbReference>
<feature type="signal peptide" evidence="5">
    <location>
        <begin position="1"/>
        <end position="19"/>
    </location>
</feature>
<dbReference type="SUPFAM" id="SSF53807">
    <property type="entry name" value="Helical backbone' metal receptor"/>
    <property type="match status" value="1"/>
</dbReference>
<protein>
    <recommendedName>
        <fullName evidence="6">Fe/B12 periplasmic-binding domain-containing protein</fullName>
    </recommendedName>
</protein>
<dbReference type="PROSITE" id="PS51257">
    <property type="entry name" value="PROKAR_LIPOPROTEIN"/>
    <property type="match status" value="1"/>
</dbReference>
<keyword evidence="8" id="KW-1185">Reference proteome</keyword>
<comment type="caution">
    <text evidence="7">The sequence shown here is derived from an EMBL/GenBank/DDBJ whole genome shotgun (WGS) entry which is preliminary data.</text>
</comment>
<gene>
    <name evidence="7" type="ORF">SKL01_16810</name>
</gene>
<comment type="subcellular location">
    <subcellularLocation>
        <location evidence="1">Cell envelope</location>
    </subcellularLocation>
</comment>
<feature type="chain" id="PRO_5047517456" description="Fe/B12 periplasmic-binding domain-containing protein" evidence="5">
    <location>
        <begin position="20"/>
        <end position="125"/>
    </location>
</feature>
<evidence type="ECO:0000259" key="6">
    <source>
        <dbReference type="PROSITE" id="PS50983"/>
    </source>
</evidence>
<evidence type="ECO:0000313" key="7">
    <source>
        <dbReference type="EMBL" id="GEP82503.1"/>
    </source>
</evidence>
<feature type="domain" description="Fe/B12 periplasmic-binding" evidence="6">
    <location>
        <begin position="52"/>
        <end position="125"/>
    </location>
</feature>